<feature type="transmembrane region" description="Helical" evidence="6">
    <location>
        <begin position="1234"/>
        <end position="1257"/>
    </location>
</feature>
<feature type="domain" description="Ion transport" evidence="7">
    <location>
        <begin position="1196"/>
        <end position="1395"/>
    </location>
</feature>
<feature type="transmembrane region" description="Helical" evidence="6">
    <location>
        <begin position="1128"/>
        <end position="1145"/>
    </location>
</feature>
<dbReference type="GO" id="GO:0099604">
    <property type="term" value="F:ligand-gated calcium channel activity"/>
    <property type="evidence" value="ECO:0007669"/>
    <property type="project" value="TreeGrafter"/>
</dbReference>
<feature type="transmembrane region" description="Helical" evidence="6">
    <location>
        <begin position="1363"/>
        <end position="1384"/>
    </location>
</feature>
<evidence type="ECO:0000256" key="5">
    <source>
        <dbReference type="SAM" id="Coils"/>
    </source>
</evidence>
<evidence type="ECO:0000256" key="4">
    <source>
        <dbReference type="ARBA" id="ARBA00023136"/>
    </source>
</evidence>
<keyword evidence="2 6" id="KW-0812">Transmembrane</keyword>
<keyword evidence="9" id="KW-1185">Reference proteome</keyword>
<dbReference type="SUPFAM" id="SSF48403">
    <property type="entry name" value="Ankyrin repeat"/>
    <property type="match status" value="1"/>
</dbReference>
<proteinExistence type="predicted"/>
<evidence type="ECO:0000259" key="7">
    <source>
        <dbReference type="Pfam" id="PF00520"/>
    </source>
</evidence>
<dbReference type="InterPro" id="IPR050927">
    <property type="entry name" value="TRPM"/>
</dbReference>
<dbReference type="PANTHER" id="PTHR13800:SF12">
    <property type="entry name" value="TRANSIENT RECEPTOR POTENTIAL CATION CHANNEL SUBFAMILY M MEMBER-LIKE 2"/>
    <property type="match status" value="1"/>
</dbReference>
<organism evidence="8 9">
    <name type="scientific">Macrostomum lignano</name>
    <dbReference type="NCBI Taxonomy" id="282301"/>
    <lineage>
        <taxon>Eukaryota</taxon>
        <taxon>Metazoa</taxon>
        <taxon>Spiralia</taxon>
        <taxon>Lophotrochozoa</taxon>
        <taxon>Platyhelminthes</taxon>
        <taxon>Rhabditophora</taxon>
        <taxon>Macrostomorpha</taxon>
        <taxon>Macrostomida</taxon>
        <taxon>Macrostomidae</taxon>
        <taxon>Macrostomum</taxon>
    </lineage>
</organism>
<gene>
    <name evidence="8" type="ORF">BOX15_Mlig012617g1</name>
</gene>
<evidence type="ECO:0000256" key="3">
    <source>
        <dbReference type="ARBA" id="ARBA00022989"/>
    </source>
</evidence>
<dbReference type="PANTHER" id="PTHR13800">
    <property type="entry name" value="TRANSIENT RECEPTOR POTENTIAL CATION CHANNEL, SUBFAMILY M, MEMBER 6"/>
    <property type="match status" value="1"/>
</dbReference>
<evidence type="ECO:0000313" key="9">
    <source>
        <dbReference type="Proteomes" id="UP000215902"/>
    </source>
</evidence>
<dbReference type="Gene3D" id="1.25.40.20">
    <property type="entry name" value="Ankyrin repeat-containing domain"/>
    <property type="match status" value="2"/>
</dbReference>
<dbReference type="InterPro" id="IPR036770">
    <property type="entry name" value="Ankyrin_rpt-contain_sf"/>
</dbReference>
<keyword evidence="4 6" id="KW-0472">Membrane</keyword>
<dbReference type="Pfam" id="PF00520">
    <property type="entry name" value="Ion_trans"/>
    <property type="match status" value="1"/>
</dbReference>
<keyword evidence="3 6" id="KW-1133">Transmembrane helix</keyword>
<evidence type="ECO:0000256" key="2">
    <source>
        <dbReference type="ARBA" id="ARBA00022692"/>
    </source>
</evidence>
<dbReference type="OrthoDB" id="10057496at2759"/>
<sequence>MDQVFSSTTSIDEGTEFLSRIATEEDKQQFFALSKDGSSAVSNAFEKLDLNTLKNVTEKLGLQQCLADKTAKNQSVLHRAAFNTTNPQVFLWLTSIVGDKQQFFARDSDGVSAVSNAFSELDLETLQQVTKIFGLPQCLATKTAKNESVLHRAAFNAENPAVFLWLSSIVEDKQQFFALDNYGYSAVSIAFSTLDLATLTKVTEKLGLQQCLSAKTAKNQSVLHRAAFRKANPEVFLWLIDIVEDKQQFFAQDYGGFMAVSIAFEKLDLITLKKVTDKLGLQQCLAAKTAKNESVLYRAALNAANPAVLLWLLSIVKDKQQFFFLNDHGYSAVSAAFLKLDLDTLKQVTEKLGLQQCLAAKTAKKQSVLHRAAFNTKNPAVFLWLIDIVEDKQQFFVLDDFGYSAVSDAFSFLDLDTLEQVTKKLGLQQCLAAKTAKNDSVLHRAAFNTAKPSVFLWLIAIVEDKQQFFVLDDFGYSAVSDAFSFLDLDTLKEVTKKLGLQQCLSAKTAKKQSVLHRAAFNTKNPAVFQWLTSIVEDKQEFFNRDIDGNNALHIAFRHQNTTTLNYPIEKFELTKCLTIDNHLQQTQFYLSAVNCTHPDVFRWLLDRVQNKDRHVLFDFFKTDSEGNSMLHAVFINLNPFCDSDGLQLLIDRIKCLVDNGVDPAAENKQKHNCFFASVASEINLKEALDALMTSSLAKVFKSLQRNSEGMHVTHVFCTKYELPMIADELSRLCGLSLEKLLDVRVATGPFKEAKCLHFACECGKKENIKYLLKHDAKLEDETAAGQTCVDFACNKEMLEVLFELADDINEIPKEKSFTLRELLKLVDVAKRALKLPDKQSARNYLTQFNDSSLKASIEDDMKKGQEAGMMPKSEESAEVQMLFRAFELDSTEMLRSLISLGFAIDEIDEQFSLHILTQIRKNQQGSKSPIIATLQQFFSERDRNSKTLVLMEYAILLEKPKLLTDLMLLPQFDIIPQTLRLLIYLKLNFRSSKSETMQKVQFRALNVVVNILDHLYVDGDEDDRKNLFNYLTGSFCTSGKQSAAGPRFLPPIESVSRPAKKPSNEVDKEFVSVMHLVETLDCDDLFATDCISNLVDQQWKKPPPLPWSSSPHCCTGKRPEGATIQQRYVIHAVSFLLFLLYFAWYVTDFSRTKQSPVPDIILLSYALSFTLQEINDFLNNMSLKDVTIFGRHLKVPGYFTDLFNYFDMAGLLLMWAGLVLKLRGELTGPILLRSSQVVLSASFLLLGFRSVALLSYFKVTGPKINMLKSLLFKDLLPFILILLVLVYSFGIFFFNLLFPAFSDSRDAQALTKVFTVPVSLAFGIFESVIFESCNPGTLATGKNFLPNEKPCADEEGKRAYDGILMFVYLLLVNIVMWNLLIALFSRTVTKLASRAEVLWRKNLFELLREFAEVSPVPPPLSFPHYAWKLLRRCRCERRSGRVGPDGSEPWWQNKKDFSGYPEGYKRFLIYQAKRLREHRPRLQRPVERHKGDTDVLKAHVENQAQDLRDDVLTAQREDNARIEAHLKDSIDSIETQLNEKTEEIRQRQRKHRRKTKKQLSEITNMLKQMQQQMQRLSDSACK</sequence>
<feature type="transmembrane region" description="Helical" evidence="6">
    <location>
        <begin position="1277"/>
        <end position="1298"/>
    </location>
</feature>
<dbReference type="InterPro" id="IPR005821">
    <property type="entry name" value="Ion_trans_dom"/>
</dbReference>
<dbReference type="GO" id="GO:0005886">
    <property type="term" value="C:plasma membrane"/>
    <property type="evidence" value="ECO:0007669"/>
    <property type="project" value="TreeGrafter"/>
</dbReference>
<evidence type="ECO:0000256" key="1">
    <source>
        <dbReference type="ARBA" id="ARBA00004141"/>
    </source>
</evidence>
<dbReference type="SMART" id="SM00248">
    <property type="entry name" value="ANK"/>
    <property type="match status" value="9"/>
</dbReference>
<dbReference type="EMBL" id="NIVC01000110">
    <property type="protein sequence ID" value="PAA90418.1"/>
    <property type="molecule type" value="Genomic_DNA"/>
</dbReference>
<dbReference type="Proteomes" id="UP000215902">
    <property type="component" value="Unassembled WGS sequence"/>
</dbReference>
<reference evidence="8 9" key="1">
    <citation type="submission" date="2017-06" db="EMBL/GenBank/DDBJ databases">
        <title>A platform for efficient transgenesis in Macrostomum lignano, a flatworm model organism for stem cell research.</title>
        <authorList>
            <person name="Berezikov E."/>
        </authorList>
    </citation>
    <scope>NUCLEOTIDE SEQUENCE [LARGE SCALE GENOMIC DNA]</scope>
    <source>
        <strain evidence="8">DV1</strain>
        <tissue evidence="8">Whole organism</tissue>
    </source>
</reference>
<accession>A0A267GWK3</accession>
<name>A0A267GWK3_9PLAT</name>
<protein>
    <recommendedName>
        <fullName evidence="7">Ion transport domain-containing protein</fullName>
    </recommendedName>
</protein>
<evidence type="ECO:0000256" key="6">
    <source>
        <dbReference type="SAM" id="Phobius"/>
    </source>
</evidence>
<dbReference type="InterPro" id="IPR002110">
    <property type="entry name" value="Ankyrin_rpt"/>
</dbReference>
<keyword evidence="5" id="KW-0175">Coiled coil</keyword>
<feature type="coiled-coil region" evidence="5">
    <location>
        <begin position="1497"/>
        <end position="1579"/>
    </location>
</feature>
<comment type="subcellular location">
    <subcellularLocation>
        <location evidence="1">Membrane</location>
        <topology evidence="1">Multi-pass membrane protein</topology>
    </subcellularLocation>
</comment>
<comment type="caution">
    <text evidence="8">The sequence shown here is derived from an EMBL/GenBank/DDBJ whole genome shotgun (WGS) entry which is preliminary data.</text>
</comment>
<evidence type="ECO:0000313" key="8">
    <source>
        <dbReference type="EMBL" id="PAA90418.1"/>
    </source>
</evidence>
<feature type="transmembrane region" description="Helical" evidence="6">
    <location>
        <begin position="1202"/>
        <end position="1222"/>
    </location>
</feature>